<comment type="caution">
    <text evidence="1">The sequence shown here is derived from an EMBL/GenBank/DDBJ whole genome shotgun (WGS) entry which is preliminary data.</text>
</comment>
<reference evidence="1 2" key="1">
    <citation type="submission" date="2015-01" db="EMBL/GenBank/DDBJ databases">
        <title>Evolution of Trichinella species and genotypes.</title>
        <authorList>
            <person name="Korhonen P.K."/>
            <person name="Edoardo P."/>
            <person name="Giuseppe L.R."/>
            <person name="Gasser R.B."/>
        </authorList>
    </citation>
    <scope>NUCLEOTIDE SEQUENCE [LARGE SCALE GENOMIC DNA]</scope>
    <source>
        <strain evidence="1">ISS1980</strain>
    </source>
</reference>
<accession>A0A0V1MQQ3</accession>
<dbReference type="EMBL" id="JYDO01000057">
    <property type="protein sequence ID" value="KRZ73939.1"/>
    <property type="molecule type" value="Genomic_DNA"/>
</dbReference>
<evidence type="ECO:0000313" key="2">
    <source>
        <dbReference type="Proteomes" id="UP000054843"/>
    </source>
</evidence>
<protein>
    <submittedName>
        <fullName evidence="1">Uncharacterized protein</fullName>
    </submittedName>
</protein>
<dbReference type="AlphaFoldDB" id="A0A0V1MQQ3"/>
<evidence type="ECO:0000313" key="1">
    <source>
        <dbReference type="EMBL" id="KRZ73939.1"/>
    </source>
</evidence>
<proteinExistence type="predicted"/>
<gene>
    <name evidence="1" type="ORF">T10_11771</name>
</gene>
<sequence length="78" mass="8966">MKPVVGLVWFGCKLVGGVSRHLLLSASKAKLESLHDQKWKRLLITFRPEQIGNLVENIFINSVFQNDESNEFYFTSIK</sequence>
<organism evidence="1 2">
    <name type="scientific">Trichinella papuae</name>
    <dbReference type="NCBI Taxonomy" id="268474"/>
    <lineage>
        <taxon>Eukaryota</taxon>
        <taxon>Metazoa</taxon>
        <taxon>Ecdysozoa</taxon>
        <taxon>Nematoda</taxon>
        <taxon>Enoplea</taxon>
        <taxon>Dorylaimia</taxon>
        <taxon>Trichinellida</taxon>
        <taxon>Trichinellidae</taxon>
        <taxon>Trichinella</taxon>
    </lineage>
</organism>
<name>A0A0V1MQQ3_9BILA</name>
<keyword evidence="2" id="KW-1185">Reference proteome</keyword>
<dbReference type="Proteomes" id="UP000054843">
    <property type="component" value="Unassembled WGS sequence"/>
</dbReference>